<keyword evidence="1" id="KW-0560">Oxidoreductase</keyword>
<dbReference type="InterPro" id="IPR051265">
    <property type="entry name" value="HIBADH-related_NP60_sf"/>
</dbReference>
<dbReference type="GO" id="GO:0050661">
    <property type="term" value="F:NADP binding"/>
    <property type="evidence" value="ECO:0007669"/>
    <property type="project" value="InterPro"/>
</dbReference>
<reference evidence="6 7" key="1">
    <citation type="submission" date="2016-10" db="EMBL/GenBank/DDBJ databases">
        <authorList>
            <person name="de Groot N.N."/>
        </authorList>
    </citation>
    <scope>NUCLEOTIDE SEQUENCE [LARGE SCALE GENOMIC DNA]</scope>
    <source>
        <strain evidence="6 7">HL3</strain>
    </source>
</reference>
<dbReference type="InterPro" id="IPR029154">
    <property type="entry name" value="HIBADH-like_NADP-bd"/>
</dbReference>
<evidence type="ECO:0000259" key="4">
    <source>
        <dbReference type="Pfam" id="PF03446"/>
    </source>
</evidence>
<dbReference type="SUPFAM" id="SSF51735">
    <property type="entry name" value="NAD(P)-binding Rossmann-fold domains"/>
    <property type="match status" value="1"/>
</dbReference>
<dbReference type="InterPro" id="IPR008927">
    <property type="entry name" value="6-PGluconate_DH-like_C_sf"/>
</dbReference>
<accession>A0A1I1VYY1</accession>
<dbReference type="Proteomes" id="UP000198611">
    <property type="component" value="Unassembled WGS sequence"/>
</dbReference>
<evidence type="ECO:0000259" key="5">
    <source>
        <dbReference type="Pfam" id="PF14833"/>
    </source>
</evidence>
<dbReference type="Pfam" id="PF03446">
    <property type="entry name" value="NAD_binding_2"/>
    <property type="match status" value="1"/>
</dbReference>
<dbReference type="PANTHER" id="PTHR43580">
    <property type="entry name" value="OXIDOREDUCTASE GLYR1-RELATED"/>
    <property type="match status" value="1"/>
</dbReference>
<keyword evidence="7" id="KW-1185">Reference proteome</keyword>
<keyword evidence="2" id="KW-0520">NAD</keyword>
<evidence type="ECO:0000313" key="6">
    <source>
        <dbReference type="EMBL" id="SFD87969.1"/>
    </source>
</evidence>
<dbReference type="InterPro" id="IPR006115">
    <property type="entry name" value="6PGDH_NADP-bd"/>
</dbReference>
<proteinExistence type="predicted"/>
<dbReference type="STRING" id="1123397.SAMN05660831_02510"/>
<dbReference type="PIRSF" id="PIRSF000103">
    <property type="entry name" value="HIBADH"/>
    <property type="match status" value="1"/>
</dbReference>
<gene>
    <name evidence="6" type="ORF">SAMN05660831_02510</name>
</gene>
<name>A0A1I1VYY1_9GAMM</name>
<evidence type="ECO:0000256" key="2">
    <source>
        <dbReference type="ARBA" id="ARBA00023027"/>
    </source>
</evidence>
<dbReference type="GO" id="GO:0016491">
    <property type="term" value="F:oxidoreductase activity"/>
    <property type="evidence" value="ECO:0007669"/>
    <property type="project" value="UniProtKB-KW"/>
</dbReference>
<dbReference type="InterPro" id="IPR013328">
    <property type="entry name" value="6PGD_dom2"/>
</dbReference>
<sequence length="287" mass="29585">MRTAVIGTGLMGAPLARRLLACGHEVHVYNRTPERAAALAEDGATVATSATEAVAAADWVVTMVANADALRATLLDDPEARAALAGRRVVNMATIGPDQARAIGAEVEAAGGEFMECPVLGSIPEAKAGTLILMFGGTSAQAEAAGPLLAAFGEDLRHVGPVGSAAALKLAMNQLIASLTSAFAFALSYTEAEGVDPAMFMGVLRDSALYAPTFDKKVGRMQEGRFGDPNFPVAHLLKDVRLMRAAATEQGIDPALLAPVEQALAATAEAGHAEDDYSALITAYRPG</sequence>
<dbReference type="AlphaFoldDB" id="A0A1I1VYY1"/>
<organism evidence="6 7">
    <name type="scientific">Thiohalospira halophila DSM 15071</name>
    <dbReference type="NCBI Taxonomy" id="1123397"/>
    <lineage>
        <taxon>Bacteria</taxon>
        <taxon>Pseudomonadati</taxon>
        <taxon>Pseudomonadota</taxon>
        <taxon>Gammaproteobacteria</taxon>
        <taxon>Thiohalospirales</taxon>
        <taxon>Thiohalospiraceae</taxon>
        <taxon>Thiohalospira</taxon>
    </lineage>
</organism>
<dbReference type="InterPro" id="IPR015815">
    <property type="entry name" value="HIBADH-related"/>
</dbReference>
<dbReference type="EMBL" id="FOMJ01000011">
    <property type="protein sequence ID" value="SFD87969.1"/>
    <property type="molecule type" value="Genomic_DNA"/>
</dbReference>
<evidence type="ECO:0000313" key="7">
    <source>
        <dbReference type="Proteomes" id="UP000198611"/>
    </source>
</evidence>
<dbReference type="Pfam" id="PF14833">
    <property type="entry name" value="NAD_binding_11"/>
    <property type="match status" value="1"/>
</dbReference>
<feature type="domain" description="3-hydroxyisobutyrate dehydrogenase-like NAD-binding" evidence="5">
    <location>
        <begin position="163"/>
        <end position="283"/>
    </location>
</feature>
<dbReference type="InterPro" id="IPR036291">
    <property type="entry name" value="NAD(P)-bd_dom_sf"/>
</dbReference>
<dbReference type="SUPFAM" id="SSF48179">
    <property type="entry name" value="6-phosphogluconate dehydrogenase C-terminal domain-like"/>
    <property type="match status" value="1"/>
</dbReference>
<evidence type="ECO:0000256" key="3">
    <source>
        <dbReference type="PIRSR" id="PIRSR000103-1"/>
    </source>
</evidence>
<evidence type="ECO:0000256" key="1">
    <source>
        <dbReference type="ARBA" id="ARBA00023002"/>
    </source>
</evidence>
<feature type="domain" description="6-phosphogluconate dehydrogenase NADP-binding" evidence="4">
    <location>
        <begin position="4"/>
        <end position="160"/>
    </location>
</feature>
<dbReference type="Gene3D" id="3.40.50.720">
    <property type="entry name" value="NAD(P)-binding Rossmann-like Domain"/>
    <property type="match status" value="1"/>
</dbReference>
<dbReference type="PANTHER" id="PTHR43580:SF2">
    <property type="entry name" value="CYTOKINE-LIKE NUCLEAR FACTOR N-PAC"/>
    <property type="match status" value="1"/>
</dbReference>
<dbReference type="OrthoDB" id="9786703at2"/>
<protein>
    <submittedName>
        <fullName evidence="6">3-hydroxyisobutyrate dehydrogenase</fullName>
    </submittedName>
</protein>
<dbReference type="GO" id="GO:0051287">
    <property type="term" value="F:NAD binding"/>
    <property type="evidence" value="ECO:0007669"/>
    <property type="project" value="InterPro"/>
</dbReference>
<dbReference type="RefSeq" id="WP_093429121.1">
    <property type="nucleotide sequence ID" value="NZ_FOMJ01000011.1"/>
</dbReference>
<dbReference type="Gene3D" id="1.10.1040.10">
    <property type="entry name" value="N-(1-d-carboxylethyl)-l-norvaline Dehydrogenase, domain 2"/>
    <property type="match status" value="1"/>
</dbReference>
<feature type="active site" evidence="3">
    <location>
        <position position="169"/>
    </location>
</feature>